<comment type="caution">
    <text evidence="1">The sequence shown here is derived from an EMBL/GenBank/DDBJ whole genome shotgun (WGS) entry which is preliminary data.</text>
</comment>
<dbReference type="OrthoDB" id="9010139at2"/>
<evidence type="ECO:0000313" key="1">
    <source>
        <dbReference type="EMBL" id="PMS36533.1"/>
    </source>
</evidence>
<accession>A0A2N7X450</accession>
<reference evidence="1 2" key="1">
    <citation type="submission" date="2018-01" db="EMBL/GenBank/DDBJ databases">
        <title>Whole genome analyses suggest that Burkholderia sensu lato contains two further novel genera in the rhizoxinica-symbiotica group Mycetohabitans gen. nov., and Trinickia gen. nov.: implications for the evolution of diazotrophy and nodulation in the Burkholderiaceae.</title>
        <authorList>
            <person name="Estrada-de los Santos P."/>
            <person name="Palmer M."/>
            <person name="Chavez-Ramirez B."/>
            <person name="Beukes C."/>
            <person name="Steenkamp E.T."/>
            <person name="Hirsch A.M."/>
            <person name="Manyaka P."/>
            <person name="Maluk M."/>
            <person name="Lafos M."/>
            <person name="Crook M."/>
            <person name="Gross E."/>
            <person name="Simon M.F."/>
            <person name="Bueno dos Reis Junior F."/>
            <person name="Poole P.S."/>
            <person name="Venter S.N."/>
            <person name="James E.K."/>
        </authorList>
    </citation>
    <scope>NUCLEOTIDE SEQUENCE [LARGE SCALE GENOMIC DNA]</scope>
    <source>
        <strain evidence="1 2">JPY 581</strain>
    </source>
</reference>
<dbReference type="AlphaFoldDB" id="A0A2N7X450"/>
<dbReference type="Proteomes" id="UP000235777">
    <property type="component" value="Unassembled WGS sequence"/>
</dbReference>
<proteinExistence type="predicted"/>
<protein>
    <submittedName>
        <fullName evidence="1">Uncharacterized protein</fullName>
    </submittedName>
</protein>
<keyword evidence="2" id="KW-1185">Reference proteome</keyword>
<evidence type="ECO:0000313" key="2">
    <source>
        <dbReference type="Proteomes" id="UP000235777"/>
    </source>
</evidence>
<sequence>MGEMVGSWAEMVEGYGEAVSRIGARMVVLCKFVDAVLPQLTAVQCADIDRSFRRGVEDAMARTDDMELPGVYHTTLLDQTNVLLSALESRGVRRR</sequence>
<name>A0A2N7X450_9BURK</name>
<dbReference type="EMBL" id="PNYC01000007">
    <property type="protein sequence ID" value="PMS36533.1"/>
    <property type="molecule type" value="Genomic_DNA"/>
</dbReference>
<gene>
    <name evidence="1" type="ORF">C0Z20_12490</name>
</gene>
<organism evidence="1 2">
    <name type="scientific">Trinickia symbiotica</name>
    <dbReference type="NCBI Taxonomy" id="863227"/>
    <lineage>
        <taxon>Bacteria</taxon>
        <taxon>Pseudomonadati</taxon>
        <taxon>Pseudomonadota</taxon>
        <taxon>Betaproteobacteria</taxon>
        <taxon>Burkholderiales</taxon>
        <taxon>Burkholderiaceae</taxon>
        <taxon>Trinickia</taxon>
    </lineage>
</organism>